<dbReference type="InterPro" id="IPR013325">
    <property type="entry name" value="RNA_pol_sigma_r2"/>
</dbReference>
<dbReference type="EMBL" id="LYPA01000046">
    <property type="protein sequence ID" value="OBR66502.1"/>
    <property type="molecule type" value="Genomic_DNA"/>
</dbReference>
<evidence type="ECO:0000313" key="7">
    <source>
        <dbReference type="EMBL" id="OBR66502.1"/>
    </source>
</evidence>
<dbReference type="GO" id="GO:0003677">
    <property type="term" value="F:DNA binding"/>
    <property type="evidence" value="ECO:0007669"/>
    <property type="project" value="InterPro"/>
</dbReference>
<dbReference type="InterPro" id="IPR039425">
    <property type="entry name" value="RNA_pol_sigma-70-like"/>
</dbReference>
<evidence type="ECO:0000313" key="8">
    <source>
        <dbReference type="Proteomes" id="UP000092024"/>
    </source>
</evidence>
<keyword evidence="3" id="KW-0731">Sigma factor</keyword>
<keyword evidence="4" id="KW-0804">Transcription</keyword>
<keyword evidence="8" id="KW-1185">Reference proteome</keyword>
<gene>
    <name evidence="7" type="ORF">A7K91_03390</name>
</gene>
<organism evidence="7 8">
    <name type="scientific">Paenibacillus oryzae</name>
    <dbReference type="NCBI Taxonomy" id="1844972"/>
    <lineage>
        <taxon>Bacteria</taxon>
        <taxon>Bacillati</taxon>
        <taxon>Bacillota</taxon>
        <taxon>Bacilli</taxon>
        <taxon>Bacillales</taxon>
        <taxon>Paenibacillaceae</taxon>
        <taxon>Paenibacillus</taxon>
    </lineage>
</organism>
<dbReference type="OrthoDB" id="9794508at2"/>
<dbReference type="GO" id="GO:0006352">
    <property type="term" value="P:DNA-templated transcription initiation"/>
    <property type="evidence" value="ECO:0007669"/>
    <property type="project" value="InterPro"/>
</dbReference>
<dbReference type="PANTHER" id="PTHR43133">
    <property type="entry name" value="RNA POLYMERASE ECF-TYPE SIGMA FACTO"/>
    <property type="match status" value="1"/>
</dbReference>
<dbReference type="STRING" id="1844972.A7K91_03390"/>
<reference evidence="7 8" key="1">
    <citation type="submission" date="2016-05" db="EMBL/GenBank/DDBJ databases">
        <title>Paenibacillus oryzae. sp. nov., isolated from the rice root.</title>
        <authorList>
            <person name="Zhang J."/>
            <person name="Zhang X."/>
        </authorList>
    </citation>
    <scope>NUCLEOTIDE SEQUENCE [LARGE SCALE GENOMIC DNA]</scope>
    <source>
        <strain evidence="7 8">1DrF-4</strain>
    </source>
</reference>
<evidence type="ECO:0000256" key="4">
    <source>
        <dbReference type="ARBA" id="ARBA00023163"/>
    </source>
</evidence>
<dbReference type="AlphaFoldDB" id="A0A1A5YLL1"/>
<dbReference type="Proteomes" id="UP000092024">
    <property type="component" value="Unassembled WGS sequence"/>
</dbReference>
<comment type="similarity">
    <text evidence="1">Belongs to the sigma-70 factor family. ECF subfamily.</text>
</comment>
<feature type="domain" description="RNA polymerase sigma-70 region 2" evidence="5">
    <location>
        <begin position="14"/>
        <end position="78"/>
    </location>
</feature>
<dbReference type="NCBIfam" id="TIGR02937">
    <property type="entry name" value="sigma70-ECF"/>
    <property type="match status" value="1"/>
</dbReference>
<dbReference type="PANTHER" id="PTHR43133:SF60">
    <property type="entry name" value="RNA POLYMERASE SIGMA FACTOR SIGV"/>
    <property type="match status" value="1"/>
</dbReference>
<dbReference type="Gene3D" id="1.10.1740.10">
    <property type="match status" value="1"/>
</dbReference>
<evidence type="ECO:0000256" key="2">
    <source>
        <dbReference type="ARBA" id="ARBA00023015"/>
    </source>
</evidence>
<evidence type="ECO:0000256" key="3">
    <source>
        <dbReference type="ARBA" id="ARBA00023082"/>
    </source>
</evidence>
<dbReference type="Pfam" id="PF08281">
    <property type="entry name" value="Sigma70_r4_2"/>
    <property type="match status" value="1"/>
</dbReference>
<evidence type="ECO:0000259" key="5">
    <source>
        <dbReference type="Pfam" id="PF04542"/>
    </source>
</evidence>
<evidence type="ECO:0000259" key="6">
    <source>
        <dbReference type="Pfam" id="PF08281"/>
    </source>
</evidence>
<proteinExistence type="inferred from homology"/>
<dbReference type="SUPFAM" id="SSF88659">
    <property type="entry name" value="Sigma3 and sigma4 domains of RNA polymerase sigma factors"/>
    <property type="match status" value="1"/>
</dbReference>
<dbReference type="Pfam" id="PF04542">
    <property type="entry name" value="Sigma70_r2"/>
    <property type="match status" value="1"/>
</dbReference>
<dbReference type="InterPro" id="IPR007627">
    <property type="entry name" value="RNA_pol_sigma70_r2"/>
</dbReference>
<dbReference type="GO" id="GO:0016987">
    <property type="term" value="F:sigma factor activity"/>
    <property type="evidence" value="ECO:0007669"/>
    <property type="project" value="UniProtKB-KW"/>
</dbReference>
<dbReference type="CDD" id="cd06171">
    <property type="entry name" value="Sigma70_r4"/>
    <property type="match status" value="1"/>
</dbReference>
<evidence type="ECO:0008006" key="9">
    <source>
        <dbReference type="Google" id="ProtNLM"/>
    </source>
</evidence>
<dbReference type="InterPro" id="IPR014284">
    <property type="entry name" value="RNA_pol_sigma-70_dom"/>
</dbReference>
<evidence type="ECO:0000256" key="1">
    <source>
        <dbReference type="ARBA" id="ARBA00010641"/>
    </source>
</evidence>
<dbReference type="Gene3D" id="1.10.10.10">
    <property type="entry name" value="Winged helix-like DNA-binding domain superfamily/Winged helix DNA-binding domain"/>
    <property type="match status" value="1"/>
</dbReference>
<accession>A0A1A5YLL1</accession>
<dbReference type="InterPro" id="IPR013249">
    <property type="entry name" value="RNA_pol_sigma70_r4_t2"/>
</dbReference>
<dbReference type="InterPro" id="IPR013324">
    <property type="entry name" value="RNA_pol_sigma_r3/r4-like"/>
</dbReference>
<protein>
    <recommendedName>
        <fullName evidence="9">RNA polymerase subunit sigma</fullName>
    </recommendedName>
</protein>
<feature type="domain" description="RNA polymerase sigma factor 70 region 4 type 2" evidence="6">
    <location>
        <begin position="106"/>
        <end position="154"/>
    </location>
</feature>
<sequence length="174" mass="20846">MSIVSKDDEIAAVFDKYAAMVYRIAFMLFKNVVEAEDATQTVFFKLLKYEGKFENDEHIKAWLIVTTKNTCKDALKSWWRWLQRDNLKQVEQQGYIQKFSNSDVWEKVMSLSNKYKLPIYLYYYEGYSTQEISEILSLNHATVRTHMRTARNKLKIMLEEEKLNESERTNFFFQ</sequence>
<dbReference type="RefSeq" id="WP_068681737.1">
    <property type="nucleotide sequence ID" value="NZ_LYPA01000046.1"/>
</dbReference>
<comment type="caution">
    <text evidence="7">The sequence shown here is derived from an EMBL/GenBank/DDBJ whole genome shotgun (WGS) entry which is preliminary data.</text>
</comment>
<name>A0A1A5YLL1_9BACL</name>
<dbReference type="SUPFAM" id="SSF88946">
    <property type="entry name" value="Sigma2 domain of RNA polymerase sigma factors"/>
    <property type="match status" value="1"/>
</dbReference>
<dbReference type="InterPro" id="IPR036388">
    <property type="entry name" value="WH-like_DNA-bd_sf"/>
</dbReference>
<keyword evidence="2" id="KW-0805">Transcription regulation</keyword>